<dbReference type="InterPro" id="IPR047153">
    <property type="entry name" value="TRIM45/56/19-like"/>
</dbReference>
<evidence type="ECO:0000313" key="13">
    <source>
        <dbReference type="RefSeq" id="XP_072838076.1"/>
    </source>
</evidence>
<evidence type="ECO:0000256" key="6">
    <source>
        <dbReference type="SAM" id="MobiDB-lite"/>
    </source>
</evidence>
<dbReference type="PROSITE" id="PS00518">
    <property type="entry name" value="ZF_RING_1"/>
    <property type="match status" value="1"/>
</dbReference>
<proteinExistence type="predicted"/>
<keyword evidence="2 4" id="KW-0863">Zinc-finger</keyword>
<evidence type="ECO:0000256" key="5">
    <source>
        <dbReference type="SAM" id="Coils"/>
    </source>
</evidence>
<feature type="compositionally biased region" description="Low complexity" evidence="6">
    <location>
        <begin position="599"/>
        <end position="609"/>
    </location>
</feature>
<evidence type="ECO:0000256" key="4">
    <source>
        <dbReference type="PROSITE-ProRule" id="PRU00024"/>
    </source>
</evidence>
<feature type="region of interest" description="Disordered" evidence="6">
    <location>
        <begin position="521"/>
        <end position="653"/>
    </location>
</feature>
<keyword evidence="3" id="KW-0862">Zinc</keyword>
<dbReference type="SUPFAM" id="SSF57850">
    <property type="entry name" value="RING/U-box"/>
    <property type="match status" value="1"/>
</dbReference>
<feature type="domain" description="B box-type" evidence="8">
    <location>
        <begin position="98"/>
        <end position="143"/>
    </location>
</feature>
<keyword evidence="1" id="KW-0479">Metal-binding</keyword>
<evidence type="ECO:0000313" key="9">
    <source>
        <dbReference type="Proteomes" id="UP001652642"/>
    </source>
</evidence>
<evidence type="ECO:0000259" key="7">
    <source>
        <dbReference type="PROSITE" id="PS50089"/>
    </source>
</evidence>
<dbReference type="RefSeq" id="XP_072838076.1">
    <property type="nucleotide sequence ID" value="XM_072981975.1"/>
</dbReference>
<dbReference type="PROSITE" id="PS50089">
    <property type="entry name" value="ZF_RING_2"/>
    <property type="match status" value="1"/>
</dbReference>
<dbReference type="Gene3D" id="3.30.40.10">
    <property type="entry name" value="Zinc/RING finger domain, C3HC4 (zinc finger)"/>
    <property type="match status" value="1"/>
</dbReference>
<evidence type="ECO:0000313" key="11">
    <source>
        <dbReference type="RefSeq" id="XP_072838074.1"/>
    </source>
</evidence>
<dbReference type="RefSeq" id="XP_072838075.1">
    <property type="nucleotide sequence ID" value="XM_072981974.1"/>
</dbReference>
<evidence type="ECO:0000256" key="2">
    <source>
        <dbReference type="ARBA" id="ARBA00022771"/>
    </source>
</evidence>
<dbReference type="RefSeq" id="XP_072838073.1">
    <property type="nucleotide sequence ID" value="XM_072981972.1"/>
</dbReference>
<dbReference type="PANTHER" id="PTHR25462:SF302">
    <property type="entry name" value="PROTEIN PML"/>
    <property type="match status" value="1"/>
</dbReference>
<feature type="domain" description="B box-type" evidence="8">
    <location>
        <begin position="161"/>
        <end position="198"/>
    </location>
</feature>
<reference evidence="10 11" key="1">
    <citation type="submission" date="2025-05" db="UniProtKB">
        <authorList>
            <consortium name="RefSeq"/>
        </authorList>
    </citation>
    <scope>IDENTIFICATION</scope>
</reference>
<dbReference type="CDD" id="cd19804">
    <property type="entry name" value="Bbox1_TRIM19_C-V"/>
    <property type="match status" value="1"/>
</dbReference>
<evidence type="ECO:0000313" key="15">
    <source>
        <dbReference type="RefSeq" id="XP_072838078.1"/>
    </source>
</evidence>
<dbReference type="SUPFAM" id="SSF57845">
    <property type="entry name" value="B-box zinc-binding domain"/>
    <property type="match status" value="1"/>
</dbReference>
<gene>
    <name evidence="10 11 12 13 14 15 16" type="primary">PML</name>
</gene>
<dbReference type="GeneID" id="110084440"/>
<dbReference type="PROSITE" id="PS50119">
    <property type="entry name" value="ZF_BBOX"/>
    <property type="match status" value="2"/>
</dbReference>
<dbReference type="SMART" id="SM00184">
    <property type="entry name" value="RING"/>
    <property type="match status" value="1"/>
</dbReference>
<dbReference type="PANTHER" id="PTHR25462">
    <property type="entry name" value="BONUS, ISOFORM C-RELATED"/>
    <property type="match status" value="1"/>
</dbReference>
<dbReference type="InterPro" id="IPR000315">
    <property type="entry name" value="Znf_B-box"/>
</dbReference>
<dbReference type="InterPro" id="IPR001841">
    <property type="entry name" value="Znf_RING"/>
</dbReference>
<dbReference type="InterPro" id="IPR017907">
    <property type="entry name" value="Znf_RING_CS"/>
</dbReference>
<dbReference type="RefSeq" id="XP_072838080.1">
    <property type="nucleotide sequence ID" value="XM_072981979.1"/>
</dbReference>
<protein>
    <submittedName>
        <fullName evidence="10 11">Protein PML isoform X1</fullName>
    </submittedName>
</protein>
<dbReference type="RefSeq" id="XP_072838074.1">
    <property type="nucleotide sequence ID" value="XM_072981973.1"/>
</dbReference>
<evidence type="ECO:0000259" key="8">
    <source>
        <dbReference type="PROSITE" id="PS50119"/>
    </source>
</evidence>
<evidence type="ECO:0000313" key="14">
    <source>
        <dbReference type="RefSeq" id="XP_072838077.1"/>
    </source>
</evidence>
<name>A0ABM5EY48_9SAUR</name>
<accession>A0ABM5EY48</accession>
<evidence type="ECO:0000313" key="16">
    <source>
        <dbReference type="RefSeq" id="XP_072838080.1"/>
    </source>
</evidence>
<dbReference type="InterPro" id="IPR021978">
    <property type="entry name" value="PML-like_CC"/>
</dbReference>
<feature type="compositionally biased region" description="Low complexity" evidence="6">
    <location>
        <begin position="631"/>
        <end position="645"/>
    </location>
</feature>
<dbReference type="Pfam" id="PF12126">
    <property type="entry name" value="PML_CC"/>
    <property type="match status" value="1"/>
</dbReference>
<sequence length="653" mass="73669">MSEEGTAGPSVPTPENLGMEELLRLLSCEKCQQAARNPKLLPCLHTLCTECLEENKPIGQCPTCRTPFLRAGEDPVLDNLFFVTLQAKLNTYKKITGNQELMCSRCQVGAEFWCSECEEFLCMQCYNAHQWYLKQKSHEVQKLCDLKNATAPHFLEGAKKSSTLFCSEPTHNNQLVSIYCRGCRKPLCCSCALLDGEHYKDKLYCDIHVEIKERKDELSRIKEELAEKKRNCRRIQTVAYERLQQLERVCTQTQDEIREKVEEMVRWIRQKGEELLSEVDGQRRQEGEEVKRKLQCTDRIVKRMESSEQLVEKMNLFASDQEVMEMHPFIQQSLEELRNERLPTIQFQGQVENFAEVLGKMNKLLQRVKGGNDAVCPGTAPAGNCVSLGMGVCAQRSLGHLVDAKAQCFQSKNCTQEVPHEDGRQPRLQGGMSLPTPTYTITLPKTSQGFGPFKRCVSCANEIPLCNGHDCCLFCLGKQHQARSSPEGKRRMKQALKLRFQPLHSFLWKKLLKPFDPIVTEPTLTPIPRSESVDPVLAPTTPSPKKKSNSKAVSMTSPQKRAIRQREKGIQASPKRMKLEDHEQDAGETSSWHVQKITASSPSLLPDASAPEREQRGAGNPAEVLQNAPLEVSESEAASIVISSSEENEDDCM</sequence>
<dbReference type="Gene3D" id="3.30.160.60">
    <property type="entry name" value="Classic Zinc Finger"/>
    <property type="match status" value="1"/>
</dbReference>
<evidence type="ECO:0000256" key="3">
    <source>
        <dbReference type="ARBA" id="ARBA00022833"/>
    </source>
</evidence>
<evidence type="ECO:0000256" key="1">
    <source>
        <dbReference type="ARBA" id="ARBA00022723"/>
    </source>
</evidence>
<organism evidence="9 15">
    <name type="scientific">Pogona vitticeps</name>
    <name type="common">central bearded dragon</name>
    <dbReference type="NCBI Taxonomy" id="103695"/>
    <lineage>
        <taxon>Eukaryota</taxon>
        <taxon>Metazoa</taxon>
        <taxon>Chordata</taxon>
        <taxon>Craniata</taxon>
        <taxon>Vertebrata</taxon>
        <taxon>Euteleostomi</taxon>
        <taxon>Lepidosauria</taxon>
        <taxon>Squamata</taxon>
        <taxon>Bifurcata</taxon>
        <taxon>Unidentata</taxon>
        <taxon>Episquamata</taxon>
        <taxon>Toxicofera</taxon>
        <taxon>Iguania</taxon>
        <taxon>Acrodonta</taxon>
        <taxon>Agamidae</taxon>
        <taxon>Amphibolurinae</taxon>
        <taxon>Pogona</taxon>
    </lineage>
</organism>
<feature type="coiled-coil region" evidence="5">
    <location>
        <begin position="208"/>
        <end position="263"/>
    </location>
</feature>
<dbReference type="Pfam" id="PF22586">
    <property type="entry name" value="ANCHR-like_BBOX"/>
    <property type="match status" value="1"/>
</dbReference>
<evidence type="ECO:0000313" key="12">
    <source>
        <dbReference type="RefSeq" id="XP_072838075.1"/>
    </source>
</evidence>
<dbReference type="Proteomes" id="UP001652642">
    <property type="component" value="Chromosome 12"/>
</dbReference>
<dbReference type="InterPro" id="IPR013083">
    <property type="entry name" value="Znf_RING/FYVE/PHD"/>
</dbReference>
<keyword evidence="5" id="KW-0175">Coiled coil</keyword>
<keyword evidence="9" id="KW-1185">Reference proteome</keyword>
<dbReference type="RefSeq" id="XP_072838078.1">
    <property type="nucleotide sequence ID" value="XM_072981977.1"/>
</dbReference>
<dbReference type="RefSeq" id="XP_072838077.1">
    <property type="nucleotide sequence ID" value="XM_072981976.1"/>
</dbReference>
<evidence type="ECO:0000313" key="10">
    <source>
        <dbReference type="RefSeq" id="XP_072838073.1"/>
    </source>
</evidence>
<feature type="domain" description="RING-type" evidence="7">
    <location>
        <begin position="28"/>
        <end position="65"/>
    </location>
</feature>